<evidence type="ECO:0000313" key="7">
    <source>
        <dbReference type="Proteomes" id="UP001159363"/>
    </source>
</evidence>
<accession>A0ABQ9G5W1</accession>
<dbReference type="EMBL" id="JARBHB010000015">
    <property type="protein sequence ID" value="KAJ8867847.1"/>
    <property type="molecule type" value="Genomic_DNA"/>
</dbReference>
<comment type="caution">
    <text evidence="6">The sequence shown here is derived from an EMBL/GenBank/DDBJ whole genome shotgun (WGS) entry which is preliminary data.</text>
</comment>
<dbReference type="InterPro" id="IPR019361">
    <property type="entry name" value="HPF1"/>
</dbReference>
<dbReference type="PANTHER" id="PTHR13386:SF1">
    <property type="entry name" value="HISTONE PARYLATION FACTOR 1"/>
    <property type="match status" value="1"/>
</dbReference>
<keyword evidence="5" id="KW-0539">Nucleus</keyword>
<sequence>MIDTLQTVLKGDDKKKFHMGYFRDDPGAVPCFVASNSAAVNCVITPVAENLFGAVNSYLESTRRVSDPFRKLKLRKMQDTLQSWVKGKALDLDTATAKMKGREKKVLAQTFHKAGIVVPYDKKNDLGYRPLLVTEGKRYMYIGN</sequence>
<keyword evidence="4" id="KW-0158">Chromosome</keyword>
<dbReference type="Proteomes" id="UP001159363">
    <property type="component" value="Chromosome 14"/>
</dbReference>
<keyword evidence="7" id="KW-1185">Reference proteome</keyword>
<protein>
    <submittedName>
        <fullName evidence="6">Uncharacterized protein</fullName>
    </submittedName>
</protein>
<evidence type="ECO:0000256" key="2">
    <source>
        <dbReference type="ARBA" id="ARBA00004286"/>
    </source>
</evidence>
<organism evidence="6 7">
    <name type="scientific">Dryococelus australis</name>
    <dbReference type="NCBI Taxonomy" id="614101"/>
    <lineage>
        <taxon>Eukaryota</taxon>
        <taxon>Metazoa</taxon>
        <taxon>Ecdysozoa</taxon>
        <taxon>Arthropoda</taxon>
        <taxon>Hexapoda</taxon>
        <taxon>Insecta</taxon>
        <taxon>Pterygota</taxon>
        <taxon>Neoptera</taxon>
        <taxon>Polyneoptera</taxon>
        <taxon>Phasmatodea</taxon>
        <taxon>Verophasmatodea</taxon>
        <taxon>Anareolatae</taxon>
        <taxon>Phasmatidae</taxon>
        <taxon>Eurycanthinae</taxon>
        <taxon>Dryococelus</taxon>
    </lineage>
</organism>
<evidence type="ECO:0000256" key="4">
    <source>
        <dbReference type="ARBA" id="ARBA00022454"/>
    </source>
</evidence>
<comment type="similarity">
    <text evidence="3">Belongs to the HPF1 family.</text>
</comment>
<comment type="subcellular location">
    <subcellularLocation>
        <location evidence="2">Chromosome</location>
    </subcellularLocation>
    <subcellularLocation>
        <location evidence="1">Nucleus</location>
    </subcellularLocation>
</comment>
<evidence type="ECO:0000313" key="6">
    <source>
        <dbReference type="EMBL" id="KAJ8867847.1"/>
    </source>
</evidence>
<proteinExistence type="inferred from homology"/>
<reference evidence="6 7" key="1">
    <citation type="submission" date="2023-02" db="EMBL/GenBank/DDBJ databases">
        <title>LHISI_Scaffold_Assembly.</title>
        <authorList>
            <person name="Stuart O.P."/>
            <person name="Cleave R."/>
            <person name="Magrath M.J.L."/>
            <person name="Mikheyev A.S."/>
        </authorList>
    </citation>
    <scope>NUCLEOTIDE SEQUENCE [LARGE SCALE GENOMIC DNA]</scope>
    <source>
        <strain evidence="6">Daus_M_001</strain>
        <tissue evidence="6">Leg muscle</tissue>
    </source>
</reference>
<dbReference type="Pfam" id="PF10228">
    <property type="entry name" value="HPF1"/>
    <property type="match status" value="1"/>
</dbReference>
<name>A0ABQ9G5W1_9NEOP</name>
<evidence type="ECO:0000256" key="3">
    <source>
        <dbReference type="ARBA" id="ARBA00010803"/>
    </source>
</evidence>
<evidence type="ECO:0000256" key="1">
    <source>
        <dbReference type="ARBA" id="ARBA00004123"/>
    </source>
</evidence>
<gene>
    <name evidence="6" type="ORF">PR048_031652</name>
</gene>
<dbReference type="PANTHER" id="PTHR13386">
    <property type="entry name" value="HISTONE PARYLATION FACTOR 1"/>
    <property type="match status" value="1"/>
</dbReference>
<evidence type="ECO:0000256" key="5">
    <source>
        <dbReference type="ARBA" id="ARBA00023242"/>
    </source>
</evidence>